<dbReference type="EMBL" id="WKJQ01000001">
    <property type="protein sequence ID" value="MRW97416.1"/>
    <property type="molecule type" value="Genomic_DNA"/>
</dbReference>
<dbReference type="Proteomes" id="UP000443423">
    <property type="component" value="Unassembled WGS sequence"/>
</dbReference>
<dbReference type="Pfam" id="PF17647">
    <property type="entry name" value="DUF5518"/>
    <property type="match status" value="1"/>
</dbReference>
<evidence type="ECO:0000313" key="3">
    <source>
        <dbReference type="Proteomes" id="UP000443423"/>
    </source>
</evidence>
<sequence>MTEWRPVVVGVCLAACTETLVFGMTGQFTLVGGVTGSALAGYTVGTDPADGGWHGLMAGVVWGCVLMPVAILLTFLNRTPILFPFQYLVPMFESPGELTTAIMLALSLPNVASGALGSLGRRDAQGTWFDPSMAERDADGVSE</sequence>
<name>A0A6A8GBJ7_9EURY</name>
<gene>
    <name evidence="2" type="ORF">GJR99_12640</name>
</gene>
<dbReference type="OrthoDB" id="342332at2157"/>
<evidence type="ECO:0000313" key="2">
    <source>
        <dbReference type="EMBL" id="MRW97416.1"/>
    </source>
</evidence>
<dbReference type="AlphaFoldDB" id="A0A6A8GBJ7"/>
<keyword evidence="3" id="KW-1185">Reference proteome</keyword>
<keyword evidence="1" id="KW-0472">Membrane</keyword>
<comment type="caution">
    <text evidence="2">The sequence shown here is derived from an EMBL/GenBank/DDBJ whole genome shotgun (WGS) entry which is preliminary data.</text>
</comment>
<dbReference type="InterPro" id="IPR040493">
    <property type="entry name" value="DUF5518"/>
</dbReference>
<accession>A0A6A8GBJ7</accession>
<feature type="transmembrane region" description="Helical" evidence="1">
    <location>
        <begin position="56"/>
        <end position="76"/>
    </location>
</feature>
<dbReference type="RefSeq" id="WP_151112694.1">
    <property type="nucleotide sequence ID" value="NZ_WKJQ01000001.1"/>
</dbReference>
<keyword evidence="1" id="KW-1133">Transmembrane helix</keyword>
<reference evidence="2 3" key="1">
    <citation type="submission" date="2019-11" db="EMBL/GenBank/DDBJ databases">
        <title>Whole genome sequence of Haloferax sp. MBLA0078.</title>
        <authorList>
            <person name="Seo M.-J."/>
            <person name="Cho E.-S."/>
        </authorList>
    </citation>
    <scope>NUCLEOTIDE SEQUENCE [LARGE SCALE GENOMIC DNA]</scope>
    <source>
        <strain evidence="2 3">MBLA0078</strain>
    </source>
</reference>
<protein>
    <submittedName>
        <fullName evidence="2">Uncharacterized protein</fullName>
    </submittedName>
</protein>
<organism evidence="2 3">
    <name type="scientific">Haloferax marinum</name>
    <dbReference type="NCBI Taxonomy" id="2666143"/>
    <lineage>
        <taxon>Archaea</taxon>
        <taxon>Methanobacteriati</taxon>
        <taxon>Methanobacteriota</taxon>
        <taxon>Stenosarchaea group</taxon>
        <taxon>Halobacteria</taxon>
        <taxon>Halobacteriales</taxon>
        <taxon>Haloferacaceae</taxon>
        <taxon>Haloferax</taxon>
    </lineage>
</organism>
<proteinExistence type="predicted"/>
<keyword evidence="1" id="KW-0812">Transmembrane</keyword>
<evidence type="ECO:0000256" key="1">
    <source>
        <dbReference type="SAM" id="Phobius"/>
    </source>
</evidence>